<organism evidence="2 3">
    <name type="scientific">Synechococcus lacustris str. Tous</name>
    <dbReference type="NCBI Taxonomy" id="1910958"/>
    <lineage>
        <taxon>Bacteria</taxon>
        <taxon>Bacillati</taxon>
        <taxon>Cyanobacteriota</taxon>
        <taxon>Cyanophyceae</taxon>
        <taxon>Synechococcales</taxon>
        <taxon>Synechococcaceae</taxon>
        <taxon>Synechococcus</taxon>
    </lineage>
</organism>
<evidence type="ECO:0000256" key="1">
    <source>
        <dbReference type="SAM" id="MobiDB-lite"/>
    </source>
</evidence>
<accession>A0A2P7EB76</accession>
<keyword evidence="3" id="KW-1185">Reference proteome</keyword>
<sequence>MSKRRNLKREKQERNRAYARKFKKRKLRNDGRGEGAGNGVTGTANNGGAAD</sequence>
<dbReference type="RefSeq" id="WP_106500986.1">
    <property type="nucleotide sequence ID" value="NZ_PXVC01000117.1"/>
</dbReference>
<name>A0A2P7EB76_9SYNE</name>
<protein>
    <submittedName>
        <fullName evidence="2">Uncharacterized protein</fullName>
    </submittedName>
</protein>
<evidence type="ECO:0000313" key="3">
    <source>
        <dbReference type="Proteomes" id="UP000240206"/>
    </source>
</evidence>
<proteinExistence type="predicted"/>
<dbReference type="EMBL" id="PXVC01000117">
    <property type="protein sequence ID" value="PSI00476.1"/>
    <property type="molecule type" value="Genomic_DNA"/>
</dbReference>
<evidence type="ECO:0000313" key="2">
    <source>
        <dbReference type="EMBL" id="PSI00476.1"/>
    </source>
</evidence>
<feature type="compositionally biased region" description="Low complexity" evidence="1">
    <location>
        <begin position="41"/>
        <end position="51"/>
    </location>
</feature>
<reference evidence="3" key="1">
    <citation type="submission" date="2018-03" db="EMBL/GenBank/DDBJ databases">
        <title>Ecological and genomic features of two cosmopolitan and abundant freshwater picocyanobacteria.</title>
        <authorList>
            <person name="Cabello-Yeves P.J."/>
            <person name="Picazo A."/>
            <person name="Camacho A."/>
            <person name="Callieri C."/>
            <person name="Rosselli R."/>
            <person name="Roda-Garcia J."/>
            <person name="Coutinho F.H."/>
            <person name="Rodriguez-Valera F."/>
        </authorList>
    </citation>
    <scope>NUCLEOTIDE SEQUENCE [LARGE SCALE GENOMIC DNA]</scope>
    <source>
        <strain evidence="3">Tous</strain>
    </source>
</reference>
<gene>
    <name evidence="2" type="ORF">C7K08_12940</name>
</gene>
<dbReference type="AlphaFoldDB" id="A0A2P7EB76"/>
<feature type="compositionally biased region" description="Basic residues" evidence="1">
    <location>
        <begin position="17"/>
        <end position="27"/>
    </location>
</feature>
<dbReference type="Proteomes" id="UP000240206">
    <property type="component" value="Unassembled WGS sequence"/>
</dbReference>
<feature type="region of interest" description="Disordered" evidence="1">
    <location>
        <begin position="1"/>
        <end position="51"/>
    </location>
</feature>
<comment type="caution">
    <text evidence="2">The sequence shown here is derived from an EMBL/GenBank/DDBJ whole genome shotgun (WGS) entry which is preliminary data.</text>
</comment>